<dbReference type="Gene3D" id="1.10.3430.10">
    <property type="entry name" value="Ammonium transporter AmtB like domains"/>
    <property type="match status" value="1"/>
</dbReference>
<comment type="subcellular location">
    <subcellularLocation>
        <location evidence="1">Membrane</location>
        <topology evidence="1">Multi-pass membrane protein</topology>
    </subcellularLocation>
</comment>
<evidence type="ECO:0000256" key="2">
    <source>
        <dbReference type="ARBA" id="ARBA00005887"/>
    </source>
</evidence>
<dbReference type="PANTHER" id="PTHR11730">
    <property type="entry name" value="AMMONIUM TRANSPORTER"/>
    <property type="match status" value="1"/>
</dbReference>
<keyword evidence="4 9" id="KW-0812">Transmembrane</keyword>
<feature type="transmembrane region" description="Helical" evidence="9">
    <location>
        <begin position="300"/>
        <end position="317"/>
    </location>
</feature>
<dbReference type="GO" id="GO:0008519">
    <property type="term" value="F:ammonium channel activity"/>
    <property type="evidence" value="ECO:0007669"/>
    <property type="project" value="InterPro"/>
</dbReference>
<feature type="transmembrane region" description="Helical" evidence="9">
    <location>
        <begin position="371"/>
        <end position="397"/>
    </location>
</feature>
<reference evidence="11 12" key="1">
    <citation type="submission" date="2008-07" db="EMBL/GenBank/DDBJ databases">
        <authorList>
            <person name="El-Sayed N."/>
            <person name="Caler E."/>
            <person name="Inman J."/>
            <person name="Amedeo P."/>
            <person name="Hass B."/>
            <person name="Wortman J."/>
        </authorList>
    </citation>
    <scope>NUCLEOTIDE SEQUENCE [LARGE SCALE GENOMIC DNA]</scope>
    <source>
        <strain evidence="12">ATCC 50983 / TXsc</strain>
    </source>
</reference>
<dbReference type="Pfam" id="PF00909">
    <property type="entry name" value="Ammonium_transp"/>
    <property type="match status" value="1"/>
</dbReference>
<sequence length="575" mass="62487">MVGVNKEELQKTINLLIDHKIAAELKGVQEENARLREELDDNRRAFEEDSKSRRLYYLTESKQTDVVTGQLTSTMWRILTGAMIMFMQAGFAMLEAGSVRVYNVQAILMKNLLDLCISPIVWWIMGWGLAFGYVVDPLTGELTSGTEFSGGSGYAGTGLTEYCIEFDAITGDCMDEAPAPLGKPKFNPDEFFFFWTFSAAASTIVSGGVAERVRCSSYFLFSSVMSGFIYPVLVAWLWSGHGWLSKPTDGLDATYYDFAGSGVVHVTGGIAALVGAKILGPRKGRFDEMVDQTEFIPHSIPLIVLGTMILWFGWIGFNAGSTSSMVSTVDADKAARSAMNTVLSGASGGFTLFVIRLVFFNMYDVAGVCNGCLAGLVSITAGSANVSSFSALIIGIIGGCLYQTASRVVASRHIDDPIDAFAVHGMSGIWGTIACVLFDNGSGFSVFGPAGITRIGPNNYEASVNVGTQLGVNLLGLLMIILWSASWSAAVFLVFRKFDLLHATEENEVFAPDDYMQFSSRRKPGAVHPDDDDSDYSERKSNKSHLSNNSNRNNNSRALKRSLDGSRDEVEEDED</sequence>
<feature type="transmembrane region" description="Helical" evidence="9">
    <location>
        <begin position="115"/>
        <end position="135"/>
    </location>
</feature>
<feature type="transmembrane region" description="Helical" evidence="9">
    <location>
        <begin position="191"/>
        <end position="210"/>
    </location>
</feature>
<accession>C5LAQ6</accession>
<dbReference type="EMBL" id="GG680765">
    <property type="protein sequence ID" value="EER06184.1"/>
    <property type="molecule type" value="Genomic_DNA"/>
</dbReference>
<dbReference type="Proteomes" id="UP000007800">
    <property type="component" value="Unassembled WGS sequence"/>
</dbReference>
<evidence type="ECO:0000256" key="7">
    <source>
        <dbReference type="ARBA" id="ARBA00023177"/>
    </source>
</evidence>
<dbReference type="SUPFAM" id="SSF111352">
    <property type="entry name" value="Ammonium transporter"/>
    <property type="match status" value="1"/>
</dbReference>
<keyword evidence="3" id="KW-0813">Transport</keyword>
<dbReference type="GO" id="GO:0097272">
    <property type="term" value="P:ammonium homeostasis"/>
    <property type="evidence" value="ECO:0007669"/>
    <property type="project" value="TreeGrafter"/>
</dbReference>
<protein>
    <submittedName>
        <fullName evidence="11">Ammonium transporter, putative</fullName>
    </submittedName>
</protein>
<dbReference type="PANTHER" id="PTHR11730:SF6">
    <property type="entry name" value="AMMONIUM TRANSPORTER"/>
    <property type="match status" value="1"/>
</dbReference>
<evidence type="ECO:0000259" key="10">
    <source>
        <dbReference type="Pfam" id="PF00909"/>
    </source>
</evidence>
<evidence type="ECO:0000313" key="11">
    <source>
        <dbReference type="EMBL" id="EER06184.1"/>
    </source>
</evidence>
<feature type="region of interest" description="Disordered" evidence="8">
    <location>
        <begin position="520"/>
        <end position="575"/>
    </location>
</feature>
<keyword evidence="5 9" id="KW-1133">Transmembrane helix</keyword>
<feature type="transmembrane region" description="Helical" evidence="9">
    <location>
        <begin position="75"/>
        <end position="94"/>
    </location>
</feature>
<feature type="transmembrane region" description="Helical" evidence="9">
    <location>
        <begin position="474"/>
        <end position="495"/>
    </location>
</feature>
<name>C5LAQ6_PERM5</name>
<evidence type="ECO:0000256" key="3">
    <source>
        <dbReference type="ARBA" id="ARBA00022448"/>
    </source>
</evidence>
<dbReference type="OMA" id="HNFALRD"/>
<dbReference type="OrthoDB" id="534912at2759"/>
<keyword evidence="6 9" id="KW-0472">Membrane</keyword>
<evidence type="ECO:0000256" key="5">
    <source>
        <dbReference type="ARBA" id="ARBA00022989"/>
    </source>
</evidence>
<feature type="compositionally biased region" description="Low complexity" evidence="8">
    <location>
        <begin position="544"/>
        <end position="557"/>
    </location>
</feature>
<evidence type="ECO:0000313" key="12">
    <source>
        <dbReference type="Proteomes" id="UP000007800"/>
    </source>
</evidence>
<feature type="transmembrane region" description="Helical" evidence="9">
    <location>
        <begin position="337"/>
        <end position="359"/>
    </location>
</feature>
<evidence type="ECO:0000256" key="6">
    <source>
        <dbReference type="ARBA" id="ARBA00023136"/>
    </source>
</evidence>
<evidence type="ECO:0000256" key="1">
    <source>
        <dbReference type="ARBA" id="ARBA00004141"/>
    </source>
</evidence>
<dbReference type="RefSeq" id="XP_002774368.1">
    <property type="nucleotide sequence ID" value="XM_002774322.1"/>
</dbReference>
<organism evidence="12">
    <name type="scientific">Perkinsus marinus (strain ATCC 50983 / TXsc)</name>
    <dbReference type="NCBI Taxonomy" id="423536"/>
    <lineage>
        <taxon>Eukaryota</taxon>
        <taxon>Sar</taxon>
        <taxon>Alveolata</taxon>
        <taxon>Perkinsozoa</taxon>
        <taxon>Perkinsea</taxon>
        <taxon>Perkinsida</taxon>
        <taxon>Perkinsidae</taxon>
        <taxon>Perkinsus</taxon>
    </lineage>
</organism>
<comment type="similarity">
    <text evidence="2">Belongs to the ammonia transporter channel (TC 1.A.11.2) family.</text>
</comment>
<keyword evidence="12" id="KW-1185">Reference proteome</keyword>
<evidence type="ECO:0000256" key="9">
    <source>
        <dbReference type="SAM" id="Phobius"/>
    </source>
</evidence>
<evidence type="ECO:0000256" key="8">
    <source>
        <dbReference type="SAM" id="MobiDB-lite"/>
    </source>
</evidence>
<dbReference type="InParanoid" id="C5LAQ6"/>
<feature type="transmembrane region" description="Helical" evidence="9">
    <location>
        <begin position="258"/>
        <end position="279"/>
    </location>
</feature>
<dbReference type="GO" id="GO:0005886">
    <property type="term" value="C:plasma membrane"/>
    <property type="evidence" value="ECO:0007669"/>
    <property type="project" value="TreeGrafter"/>
</dbReference>
<proteinExistence type="inferred from homology"/>
<evidence type="ECO:0000256" key="4">
    <source>
        <dbReference type="ARBA" id="ARBA00022692"/>
    </source>
</evidence>
<gene>
    <name evidence="11" type="ORF">Pmar_PMAR015946</name>
</gene>
<feature type="domain" description="Ammonium transporter AmtB-like" evidence="10">
    <location>
        <begin position="76"/>
        <end position="514"/>
    </location>
</feature>
<dbReference type="InterPro" id="IPR029020">
    <property type="entry name" value="Ammonium/urea_transptr"/>
</dbReference>
<feature type="transmembrane region" description="Helical" evidence="9">
    <location>
        <begin position="217"/>
        <end position="238"/>
    </location>
</feature>
<keyword evidence="7" id="KW-0924">Ammonia transport</keyword>
<dbReference type="AlphaFoldDB" id="C5LAQ6"/>
<dbReference type="GeneID" id="9065062"/>
<dbReference type="InterPro" id="IPR024041">
    <property type="entry name" value="NH4_transpt_AmtB-like_dom"/>
</dbReference>